<proteinExistence type="predicted"/>
<accession>A0A0K0N5S3</accession>
<name>A0A0K0N5S3_9CAUD</name>
<protein>
    <submittedName>
        <fullName evidence="1">Uncharacterized protein</fullName>
    </submittedName>
</protein>
<organism evidence="1 2">
    <name type="scientific">Tsukamurella phage TIN3</name>
    <dbReference type="NCBI Taxonomy" id="1636546"/>
    <lineage>
        <taxon>Viruses</taxon>
        <taxon>Duplodnaviria</taxon>
        <taxon>Heunggongvirae</taxon>
        <taxon>Uroviricota</taxon>
        <taxon>Caudoviricetes</taxon>
        <taxon>Tinduovirus</taxon>
        <taxon>Tinduovirus TIN3</taxon>
    </lineage>
</organism>
<evidence type="ECO:0000313" key="1">
    <source>
        <dbReference type="EMBL" id="AKJ71864.1"/>
    </source>
</evidence>
<evidence type="ECO:0000313" key="2">
    <source>
        <dbReference type="Proteomes" id="UP000203663"/>
    </source>
</evidence>
<keyword evidence="2" id="KW-1185">Reference proteome</keyword>
<dbReference type="GeneID" id="26641154"/>
<reference evidence="1 2" key="1">
    <citation type="journal article" date="2015" name="Appl. Environ. Microbiol.">
        <title>Three of a Kind: Genetically Similar Tsukamurella Phages TIN2, TIN3, and TIN4.</title>
        <authorList>
            <person name="Dyson Z.A."/>
            <person name="Tucci J."/>
            <person name="Seviour R.J."/>
            <person name="Petrovski S."/>
        </authorList>
    </citation>
    <scope>NUCLEOTIDE SEQUENCE [LARGE SCALE GENOMIC DNA]</scope>
</reference>
<gene>
    <name evidence="1" type="ORF">TIN3_67</name>
</gene>
<dbReference type="Proteomes" id="UP000203663">
    <property type="component" value="Segment"/>
</dbReference>
<dbReference type="RefSeq" id="YP_009214833.1">
    <property type="nucleotide sequence ID" value="NC_028966.1"/>
</dbReference>
<sequence>MIDDANKRAELKQKALDALAEYLVAGGAMEADQQIGDCMIALSLVGALQDNEQYRCTVLAGSLSAASGLAGYAGTVFGTYMLGGEV</sequence>
<dbReference type="OrthoDB" id="40722at10239"/>
<dbReference type="KEGG" id="vg:26641154"/>
<dbReference type="EMBL" id="KR011063">
    <property type="protein sequence ID" value="AKJ71864.1"/>
    <property type="molecule type" value="Genomic_DNA"/>
</dbReference>